<dbReference type="InParanoid" id="A0A177C9R3"/>
<dbReference type="InterPro" id="IPR006439">
    <property type="entry name" value="HAD-SF_hydro_IA"/>
</dbReference>
<evidence type="ECO:0000313" key="2">
    <source>
        <dbReference type="Proteomes" id="UP000077069"/>
    </source>
</evidence>
<organism evidence="1 2">
    <name type="scientific">Paraphaeosphaeria sporulosa</name>
    <dbReference type="NCBI Taxonomy" id="1460663"/>
    <lineage>
        <taxon>Eukaryota</taxon>
        <taxon>Fungi</taxon>
        <taxon>Dikarya</taxon>
        <taxon>Ascomycota</taxon>
        <taxon>Pezizomycotina</taxon>
        <taxon>Dothideomycetes</taxon>
        <taxon>Pleosporomycetidae</taxon>
        <taxon>Pleosporales</taxon>
        <taxon>Massarineae</taxon>
        <taxon>Didymosphaeriaceae</taxon>
        <taxon>Paraphaeosphaeria</taxon>
    </lineage>
</organism>
<reference evidence="1 2" key="1">
    <citation type="submission" date="2016-05" db="EMBL/GenBank/DDBJ databases">
        <title>Comparative analysis of secretome profiles of manganese(II)-oxidizing ascomycete fungi.</title>
        <authorList>
            <consortium name="DOE Joint Genome Institute"/>
            <person name="Zeiner C.A."/>
            <person name="Purvine S.O."/>
            <person name="Zink E.M."/>
            <person name="Wu S."/>
            <person name="Pasa-Tolic L."/>
            <person name="Chaput D.L."/>
            <person name="Haridas S."/>
            <person name="Grigoriev I.V."/>
            <person name="Santelli C.M."/>
            <person name="Hansel C.M."/>
        </authorList>
    </citation>
    <scope>NUCLEOTIDE SEQUENCE [LARGE SCALE GENOMIC DNA]</scope>
    <source>
        <strain evidence="1 2">AP3s5-JAC2a</strain>
    </source>
</reference>
<dbReference type="Proteomes" id="UP000077069">
    <property type="component" value="Unassembled WGS sequence"/>
</dbReference>
<dbReference type="AlphaFoldDB" id="A0A177C9R3"/>
<dbReference type="PANTHER" id="PTHR43611">
    <property type="entry name" value="ALPHA-D-GLUCOSE 1-PHOSPHATE PHOSPHATASE"/>
    <property type="match status" value="1"/>
</dbReference>
<dbReference type="GO" id="GO:0016791">
    <property type="term" value="F:phosphatase activity"/>
    <property type="evidence" value="ECO:0007669"/>
    <property type="project" value="UniProtKB-ARBA"/>
</dbReference>
<dbReference type="EMBL" id="KV441554">
    <property type="protein sequence ID" value="OAG04126.1"/>
    <property type="molecule type" value="Genomic_DNA"/>
</dbReference>
<name>A0A177C9R3_9PLEO</name>
<dbReference type="PANTHER" id="PTHR43611:SF3">
    <property type="entry name" value="FLAVIN MONONUCLEOTIDE HYDROLASE 1, CHLOROPLATIC"/>
    <property type="match status" value="1"/>
</dbReference>
<proteinExistence type="predicted"/>
<dbReference type="STRING" id="1460663.A0A177C9R3"/>
<dbReference type="SFLD" id="SFLDG01129">
    <property type="entry name" value="C1.5:_HAD__Beta-PGM__Phosphata"/>
    <property type="match status" value="1"/>
</dbReference>
<keyword evidence="2" id="KW-1185">Reference proteome</keyword>
<dbReference type="SUPFAM" id="SSF48239">
    <property type="entry name" value="Terpenoid cyclases/Protein prenyltransferases"/>
    <property type="match status" value="1"/>
</dbReference>
<dbReference type="GeneID" id="28758085"/>
<dbReference type="InterPro" id="IPR023214">
    <property type="entry name" value="HAD_sf"/>
</dbReference>
<dbReference type="NCBIfam" id="TIGR01509">
    <property type="entry name" value="HAD-SF-IA-v3"/>
    <property type="match status" value="1"/>
</dbReference>
<sequence length="477" mass="53693">MLPYVPIIAVIFDLGDVFFQWSRTTKTEISPGMMKKILNSTPWCDYECGRITQAACYESVAQQFRVDVCQVCEAFDQARASLKPDAELVSFIKDLRRQRPIKVYAMSNIAKEDFATLGDKIDLELFDDIFTSGEHGRRKPELDFYREVLMEIDLRAEEVLFVDDRVENVRAARNIGIRGLVFDDKTTDTLKDQLFGPIVRGYEWLHRSGCDFESVTDSGVCVGDNFAKLLIVETTQNSDIVHFGPYSKGTWNFFSGPATLVPGGIFPDDLDTTSLALAVLPPPQPEEVTSILDRMAEYVMPDGSFLTYFDKERPRIDAVVNANILACFYRFGRGHEFPHTYQYVRDVIERRSYLDGTRYYPSADCCLGFFTRLLQSAATDTNLQCTLRPLLGSRLKERVAKNGNALDLAMRIIACTYLGVECSVDREALLAMQLEDGSWEPGWIYRYGSTGVKLGNRGATTAFALKAISSSTIGEVM</sequence>
<dbReference type="InterPro" id="IPR008930">
    <property type="entry name" value="Terpenoid_cyclase/PrenylTrfase"/>
</dbReference>
<protein>
    <submittedName>
        <fullName evidence="1">HAD-like protein</fullName>
    </submittedName>
</protein>
<dbReference type="Gene3D" id="3.40.50.1000">
    <property type="entry name" value="HAD superfamily/HAD-like"/>
    <property type="match status" value="1"/>
</dbReference>
<dbReference type="RefSeq" id="XP_018034491.1">
    <property type="nucleotide sequence ID" value="XM_018174599.1"/>
</dbReference>
<dbReference type="SUPFAM" id="SSF56784">
    <property type="entry name" value="HAD-like"/>
    <property type="match status" value="1"/>
</dbReference>
<gene>
    <name evidence="1" type="ORF">CC84DRAFT_1095093</name>
</gene>
<dbReference type="OrthoDB" id="2012566at2759"/>
<dbReference type="NCBIfam" id="TIGR01549">
    <property type="entry name" value="HAD-SF-IA-v1"/>
    <property type="match status" value="1"/>
</dbReference>
<dbReference type="SFLD" id="SFLDS00003">
    <property type="entry name" value="Haloacid_Dehalogenase"/>
    <property type="match status" value="1"/>
</dbReference>
<dbReference type="Pfam" id="PF00702">
    <property type="entry name" value="Hydrolase"/>
    <property type="match status" value="1"/>
</dbReference>
<dbReference type="InterPro" id="IPR036412">
    <property type="entry name" value="HAD-like_sf"/>
</dbReference>
<evidence type="ECO:0000313" key="1">
    <source>
        <dbReference type="EMBL" id="OAG04126.1"/>
    </source>
</evidence>
<accession>A0A177C9R3</accession>